<evidence type="ECO:0000313" key="1">
    <source>
        <dbReference type="EMBL" id="KAF4754734.1"/>
    </source>
</evidence>
<proteinExistence type="predicted"/>
<name>A0A7J6UC19_PEROL</name>
<reference evidence="1 2" key="1">
    <citation type="submission" date="2020-04" db="EMBL/GenBank/DDBJ databases">
        <title>Perkinsus olseni comparative genomics.</title>
        <authorList>
            <person name="Bogema D.R."/>
        </authorList>
    </citation>
    <scope>NUCLEOTIDE SEQUENCE [LARGE SCALE GENOMIC DNA]</scope>
    <source>
        <strain evidence="1">ATCC PRA-205</strain>
    </source>
</reference>
<comment type="caution">
    <text evidence="1">The sequence shown here is derived from an EMBL/GenBank/DDBJ whole genome shotgun (WGS) entry which is preliminary data.</text>
</comment>
<sequence length="394" mass="44041">MLRLARPSVVWSFNSSFQGGATIAAGKPMWEIAFDSNLVSTASQSCFGYDDSTKLSWRLEDIRVFPGPFVNKQEDDSDTALVVEFHDLKDIPPFAVYTKAEELHVNGSISCLDAMETFVQAAYRSKYRADDISILGLKGDLEKAMRDFVKKMMARGGVPNLRKSTRGLVHESLQVVGQNADLVKEQQPSQVPSSKAQRLMVCKSDDSDFMWTVEEPKLKNKKRVKTKSTSVEIGIGSDRKLPLLVSRSEYPDLTSCHTALKAAGERFYQKFDMRAITRSELVFDISRYLAAIKEAEELKKKDKLKIQPNVRPWLFAMWPTIWSKLDLVDCIAAVTRDAACDSELRSALLVAIITLFSFGSFRACPCLCDETTLHIQVYYRSACRTGIAGLGGAD</sequence>
<evidence type="ECO:0000313" key="2">
    <source>
        <dbReference type="Proteomes" id="UP000574390"/>
    </source>
</evidence>
<protein>
    <submittedName>
        <fullName evidence="1">Uncharacterized protein</fullName>
    </submittedName>
</protein>
<dbReference type="EMBL" id="JABANM010001166">
    <property type="protein sequence ID" value="KAF4754734.1"/>
    <property type="molecule type" value="Genomic_DNA"/>
</dbReference>
<accession>A0A7J6UC19</accession>
<organism evidence="1 2">
    <name type="scientific">Perkinsus olseni</name>
    <name type="common">Perkinsus atlanticus</name>
    <dbReference type="NCBI Taxonomy" id="32597"/>
    <lineage>
        <taxon>Eukaryota</taxon>
        <taxon>Sar</taxon>
        <taxon>Alveolata</taxon>
        <taxon>Perkinsozoa</taxon>
        <taxon>Perkinsea</taxon>
        <taxon>Perkinsida</taxon>
        <taxon>Perkinsidae</taxon>
        <taxon>Perkinsus</taxon>
    </lineage>
</organism>
<dbReference type="Proteomes" id="UP000574390">
    <property type="component" value="Unassembled WGS sequence"/>
</dbReference>
<gene>
    <name evidence="1" type="ORF">FOZ62_023640</name>
</gene>
<dbReference type="AlphaFoldDB" id="A0A7J6UC19"/>